<dbReference type="NCBIfam" id="TIGR00360">
    <property type="entry name" value="ComEC_N-term"/>
    <property type="match status" value="1"/>
</dbReference>
<evidence type="ECO:0000259" key="8">
    <source>
        <dbReference type="Pfam" id="PF13567"/>
    </source>
</evidence>
<dbReference type="InterPro" id="IPR036866">
    <property type="entry name" value="RibonucZ/Hydroxyglut_hydro"/>
</dbReference>
<reference evidence="9 10" key="1">
    <citation type="journal article" date="2016" name="Nat. Commun.">
        <title>Thousands of microbial genomes shed light on interconnected biogeochemical processes in an aquifer system.</title>
        <authorList>
            <person name="Anantharaman K."/>
            <person name="Brown C.T."/>
            <person name="Hug L.A."/>
            <person name="Sharon I."/>
            <person name="Castelle C.J."/>
            <person name="Probst A.J."/>
            <person name="Thomas B.C."/>
            <person name="Singh A."/>
            <person name="Wilkins M.J."/>
            <person name="Karaoz U."/>
            <person name="Brodie E.L."/>
            <person name="Williams K.H."/>
            <person name="Hubbard S.S."/>
            <person name="Banfield J.F."/>
        </authorList>
    </citation>
    <scope>NUCLEOTIDE SEQUENCE [LARGE SCALE GENOMIC DNA]</scope>
</reference>
<feature type="transmembrane region" description="Helical" evidence="6">
    <location>
        <begin position="43"/>
        <end position="59"/>
    </location>
</feature>
<evidence type="ECO:0000256" key="5">
    <source>
        <dbReference type="ARBA" id="ARBA00023136"/>
    </source>
</evidence>
<feature type="transmembrane region" description="Helical" evidence="6">
    <location>
        <begin position="365"/>
        <end position="384"/>
    </location>
</feature>
<gene>
    <name evidence="9" type="ORF">A3G33_00305</name>
</gene>
<dbReference type="EMBL" id="MHFR01000050">
    <property type="protein sequence ID" value="OGW96406.1"/>
    <property type="molecule type" value="Genomic_DNA"/>
</dbReference>
<feature type="transmembrane region" description="Helical" evidence="6">
    <location>
        <begin position="265"/>
        <end position="285"/>
    </location>
</feature>
<feature type="transmembrane region" description="Helical" evidence="6">
    <location>
        <begin position="498"/>
        <end position="520"/>
    </location>
</feature>
<comment type="subcellular location">
    <subcellularLocation>
        <location evidence="1">Cell membrane</location>
        <topology evidence="1">Multi-pass membrane protein</topology>
    </subcellularLocation>
</comment>
<feature type="transmembrane region" description="Helical" evidence="6">
    <location>
        <begin position="404"/>
        <end position="426"/>
    </location>
</feature>
<evidence type="ECO:0008006" key="11">
    <source>
        <dbReference type="Google" id="ProtNLM"/>
    </source>
</evidence>
<evidence type="ECO:0000313" key="10">
    <source>
        <dbReference type="Proteomes" id="UP000178187"/>
    </source>
</evidence>
<dbReference type="PANTHER" id="PTHR30619:SF1">
    <property type="entry name" value="RECOMBINATION PROTEIN 2"/>
    <property type="match status" value="1"/>
</dbReference>
<feature type="domain" description="DUF4131" evidence="8">
    <location>
        <begin position="44"/>
        <end position="193"/>
    </location>
</feature>
<keyword evidence="5 6" id="KW-0472">Membrane</keyword>
<accession>A0A1G1KU23</accession>
<sequence>MKIQNSQIIKDNRKRLLSVPPLIYLSLAFCTGIAFAYKIEVSFELISFAVAFLFMIYILTRFRGNIIFRVLLFFSLGMLFGIDSRNVSNSHVVRTHFEGKTTIEGVVVDDPEIVTRGKKETVSFVLKLDSFYEQGEIHRASGNIRVVLFNPRREIGFGERVRLRGMLEKPKRSTNFHAFDYSGYLAKRGIYRIFQGIGQYSVLKQIKEPGVSWLLTIHKLRVNAKKQLDRLLEKPYSDLAAGLLLGFRKNIPRHITDEFIKTGTAHFLSISGLHISLLGGFFYLLGRFFRIPRKLNLFLTMGLILLYCVMAGAAIPVLRSGIMGVMVLAGFLLGHERNLGQAFFFSFLLLLVWDPASLFDVSFQLSFISVAALVFIFPKIDIFLGNPPQIKNNIDFLARVRYEIRSTIQASLAVMIAIFPVLIWYFHLFSLIGFIANMFVIPVGNTAIITTLFLMVIALTSQPVAAFFVFVPEALFKCLCMIVHVLSQVPFGYFYLPVPHWSFFIVYYSILLLWFSSWFVPVYRSVRFGLIGGLVGITFLYFIFSSPRTFRFVVFDVGKTDAAFVQFSSRSNCLINSGRSFPGDQAYWTIQPFLSASGVQIINGILFSVVDGKHSGGLQTLAKYFRIQNIWYPRDTAPDKKIKYIDALSGPRIKKLPVAEGERLGFGETEGIEFIESGLRKGNVFHIFDGAVKILYLNSVLPEVFSSLIEIYKQKCQVLILPDHPNGISAEERSFLEAVSPQYIVLNQREGILSLRQDLKKVTKAVLLFIAETGAIEFYREGTDLLYKTVVDSSQKG</sequence>
<evidence type="ECO:0000259" key="7">
    <source>
        <dbReference type="Pfam" id="PF03772"/>
    </source>
</evidence>
<evidence type="ECO:0000256" key="1">
    <source>
        <dbReference type="ARBA" id="ARBA00004651"/>
    </source>
</evidence>
<keyword evidence="3 6" id="KW-0812">Transmembrane</keyword>
<comment type="caution">
    <text evidence="9">The sequence shown here is derived from an EMBL/GenBank/DDBJ whole genome shotgun (WGS) entry which is preliminary data.</text>
</comment>
<dbReference type="AlphaFoldDB" id="A0A1G1KU23"/>
<dbReference type="Pfam" id="PF13567">
    <property type="entry name" value="DUF4131"/>
    <property type="match status" value="1"/>
</dbReference>
<protein>
    <recommendedName>
        <fullName evidence="11">DNA internalization-related competence protein ComEC/Rec2</fullName>
    </recommendedName>
</protein>
<dbReference type="Pfam" id="PF03772">
    <property type="entry name" value="Competence"/>
    <property type="match status" value="1"/>
</dbReference>
<evidence type="ECO:0000256" key="2">
    <source>
        <dbReference type="ARBA" id="ARBA00022475"/>
    </source>
</evidence>
<evidence type="ECO:0000313" key="9">
    <source>
        <dbReference type="EMBL" id="OGW96406.1"/>
    </source>
</evidence>
<feature type="transmembrane region" description="Helical" evidence="6">
    <location>
        <begin position="438"/>
        <end position="459"/>
    </location>
</feature>
<dbReference type="Proteomes" id="UP000178187">
    <property type="component" value="Unassembled WGS sequence"/>
</dbReference>
<feature type="transmembrane region" description="Helical" evidence="6">
    <location>
        <begin position="465"/>
        <end position="486"/>
    </location>
</feature>
<dbReference type="InterPro" id="IPR052159">
    <property type="entry name" value="Competence_DNA_uptake"/>
</dbReference>
<dbReference type="SUPFAM" id="SSF56281">
    <property type="entry name" value="Metallo-hydrolase/oxidoreductase"/>
    <property type="match status" value="1"/>
</dbReference>
<dbReference type="GO" id="GO:0005886">
    <property type="term" value="C:plasma membrane"/>
    <property type="evidence" value="ECO:0007669"/>
    <property type="project" value="UniProtKB-SubCell"/>
</dbReference>
<evidence type="ECO:0000256" key="3">
    <source>
        <dbReference type="ARBA" id="ARBA00022692"/>
    </source>
</evidence>
<feature type="domain" description="ComEC/Rec2-related protein" evidence="7">
    <location>
        <begin position="243"/>
        <end position="518"/>
    </location>
</feature>
<keyword evidence="4 6" id="KW-1133">Transmembrane helix</keyword>
<evidence type="ECO:0000256" key="4">
    <source>
        <dbReference type="ARBA" id="ARBA00022989"/>
    </source>
</evidence>
<dbReference type="InterPro" id="IPR025405">
    <property type="entry name" value="DUF4131"/>
</dbReference>
<feature type="transmembrane region" description="Helical" evidence="6">
    <location>
        <begin position="297"/>
        <end position="318"/>
    </location>
</feature>
<dbReference type="Gene3D" id="3.60.15.10">
    <property type="entry name" value="Ribonuclease Z/Hydroxyacylglutathione hydrolase-like"/>
    <property type="match status" value="1"/>
</dbReference>
<evidence type="ECO:0000256" key="6">
    <source>
        <dbReference type="SAM" id="Phobius"/>
    </source>
</evidence>
<dbReference type="InterPro" id="IPR004477">
    <property type="entry name" value="ComEC_N"/>
</dbReference>
<dbReference type="PANTHER" id="PTHR30619">
    <property type="entry name" value="DNA INTERNALIZATION/COMPETENCE PROTEIN COMEC/REC2"/>
    <property type="match status" value="1"/>
</dbReference>
<keyword evidence="2" id="KW-1003">Cell membrane</keyword>
<feature type="transmembrane region" description="Helical" evidence="6">
    <location>
        <begin position="21"/>
        <end position="37"/>
    </location>
</feature>
<organism evidence="9 10">
    <name type="scientific">Candidatus Danuiimicrobium aquiferis</name>
    <dbReference type="NCBI Taxonomy" id="1801832"/>
    <lineage>
        <taxon>Bacteria</taxon>
        <taxon>Pseudomonadati</taxon>
        <taxon>Candidatus Omnitrophota</taxon>
        <taxon>Candidatus Danuiimicrobium</taxon>
    </lineage>
</organism>
<name>A0A1G1KU23_9BACT</name>
<proteinExistence type="predicted"/>
<feature type="transmembrane region" description="Helical" evidence="6">
    <location>
        <begin position="526"/>
        <end position="544"/>
    </location>
</feature>
<feature type="transmembrane region" description="Helical" evidence="6">
    <location>
        <begin position="66"/>
        <end position="82"/>
    </location>
</feature>